<dbReference type="OMA" id="PAWYLNG"/>
<comment type="caution">
    <text evidence="3">The sequence shown here is derived from an EMBL/GenBank/DDBJ whole genome shotgun (WGS) entry which is preliminary data.</text>
</comment>
<feature type="region of interest" description="Disordered" evidence="1">
    <location>
        <begin position="40"/>
        <end position="70"/>
    </location>
</feature>
<evidence type="ECO:0000256" key="1">
    <source>
        <dbReference type="SAM" id="MobiDB-lite"/>
    </source>
</evidence>
<dbReference type="HOGENOM" id="CLU_092488_0_0_1"/>
<dbReference type="PANTHER" id="PTHR28523">
    <property type="entry name" value="CYTOCHROME C OXIDASE ASSEMBLY FACTOR 1"/>
    <property type="match status" value="1"/>
</dbReference>
<feature type="transmembrane region" description="Helical" evidence="2">
    <location>
        <begin position="76"/>
        <end position="96"/>
    </location>
</feature>
<keyword evidence="2" id="KW-1133">Transmembrane helix</keyword>
<gene>
    <name evidence="3" type="ORF">PIIN_01583</name>
</gene>
<proteinExistence type="predicted"/>
<dbReference type="InParanoid" id="G4T8Y3"/>
<organism evidence="3 4">
    <name type="scientific">Serendipita indica (strain DSM 11827)</name>
    <name type="common">Root endophyte fungus</name>
    <name type="synonym">Piriformospora indica</name>
    <dbReference type="NCBI Taxonomy" id="1109443"/>
    <lineage>
        <taxon>Eukaryota</taxon>
        <taxon>Fungi</taxon>
        <taxon>Dikarya</taxon>
        <taxon>Basidiomycota</taxon>
        <taxon>Agaricomycotina</taxon>
        <taxon>Agaricomycetes</taxon>
        <taxon>Sebacinales</taxon>
        <taxon>Serendipitaceae</taxon>
        <taxon>Serendipita</taxon>
    </lineage>
</organism>
<protein>
    <recommendedName>
        <fullName evidence="5">DUF1783-domain-containing protein</fullName>
    </recommendedName>
</protein>
<name>G4T8Y3_SERID</name>
<dbReference type="Proteomes" id="UP000007148">
    <property type="component" value="Unassembled WGS sequence"/>
</dbReference>
<keyword evidence="2" id="KW-0812">Transmembrane</keyword>
<dbReference type="Pfam" id="PF08695">
    <property type="entry name" value="Coa1"/>
    <property type="match status" value="1"/>
</dbReference>
<dbReference type="OrthoDB" id="2100652at2759"/>
<evidence type="ECO:0000256" key="2">
    <source>
        <dbReference type="SAM" id="Phobius"/>
    </source>
</evidence>
<dbReference type="eggNOG" id="ENOG502RZQV">
    <property type="taxonomic scope" value="Eukaryota"/>
</dbReference>
<dbReference type="PANTHER" id="PTHR28523:SF1">
    <property type="entry name" value="CYTOCHROME C OXIDASE ASSEMBLY FACTOR 1"/>
    <property type="match status" value="1"/>
</dbReference>
<keyword evidence="2" id="KW-0472">Membrane</keyword>
<evidence type="ECO:0000313" key="3">
    <source>
        <dbReference type="EMBL" id="CCA67759.1"/>
    </source>
</evidence>
<reference evidence="3 4" key="1">
    <citation type="journal article" date="2011" name="PLoS Pathog.">
        <title>Endophytic Life Strategies Decoded by Genome and Transcriptome Analyses of the Mutualistic Root Symbiont Piriformospora indica.</title>
        <authorList>
            <person name="Zuccaro A."/>
            <person name="Lahrmann U."/>
            <person name="Guldener U."/>
            <person name="Langen G."/>
            <person name="Pfiffi S."/>
            <person name="Biedenkopf D."/>
            <person name="Wong P."/>
            <person name="Samans B."/>
            <person name="Grimm C."/>
            <person name="Basiewicz M."/>
            <person name="Murat C."/>
            <person name="Martin F."/>
            <person name="Kogel K.H."/>
        </authorList>
    </citation>
    <scope>NUCLEOTIDE SEQUENCE [LARGE SCALE GENOMIC DNA]</scope>
    <source>
        <strain evidence="3 4">DSM 11827</strain>
    </source>
</reference>
<dbReference type="AlphaFoldDB" id="G4T8Y3"/>
<feature type="compositionally biased region" description="Polar residues" evidence="1">
    <location>
        <begin position="40"/>
        <end position="51"/>
    </location>
</feature>
<dbReference type="GO" id="GO:0005743">
    <property type="term" value="C:mitochondrial inner membrane"/>
    <property type="evidence" value="ECO:0007669"/>
    <property type="project" value="TreeGrafter"/>
</dbReference>
<evidence type="ECO:0000313" key="4">
    <source>
        <dbReference type="Proteomes" id="UP000007148"/>
    </source>
</evidence>
<evidence type="ECO:0008006" key="5">
    <source>
        <dbReference type="Google" id="ProtNLM"/>
    </source>
</evidence>
<keyword evidence="4" id="KW-1185">Reference proteome</keyword>
<accession>G4T8Y3</accession>
<dbReference type="GO" id="GO:0033617">
    <property type="term" value="P:mitochondrial respiratory chain complex IV assembly"/>
    <property type="evidence" value="ECO:0007669"/>
    <property type="project" value="InterPro"/>
</dbReference>
<sequence length="206" mass="22747">MSLPMSQLGSRPTFIGQRFFLLTPRHLGYPHMLHQKVRLASSQPDKTQFSAPSRPRPIHPRPTSGRDLPPSNKSRAAWLFAAALLGFSGWGAFLLYATNLERLSSSVTRQVISNLKQNSDVQRALGAPIRLPSAMFLSDPWISGAVNMPAGHVDLSFRIQGSRKGGTVYFTSVRKEKGVPFTILRFKVITDDGETISLTHEPLGQP</sequence>
<dbReference type="InterPro" id="IPR014807">
    <property type="entry name" value="Coa1"/>
</dbReference>
<dbReference type="EMBL" id="CAFZ01000019">
    <property type="protein sequence ID" value="CCA67759.1"/>
    <property type="molecule type" value="Genomic_DNA"/>
</dbReference>
<dbReference type="InterPro" id="IPR042432">
    <property type="entry name" value="Coa1_fungi"/>
</dbReference>